<feature type="region of interest" description="Disordered" evidence="1">
    <location>
        <begin position="20"/>
        <end position="40"/>
    </location>
</feature>
<evidence type="ECO:0000313" key="2">
    <source>
        <dbReference type="EMBL" id="CAE7676603.1"/>
    </source>
</evidence>
<evidence type="ECO:0000256" key="1">
    <source>
        <dbReference type="SAM" id="MobiDB-lite"/>
    </source>
</evidence>
<protein>
    <submittedName>
        <fullName evidence="2">Uncharacterized protein</fullName>
    </submittedName>
</protein>
<accession>A0A812W995</accession>
<evidence type="ECO:0000313" key="3">
    <source>
        <dbReference type="Proteomes" id="UP000601435"/>
    </source>
</evidence>
<proteinExistence type="predicted"/>
<sequence length="80" mass="9411">EPELESNSVWRDLEEKVLRKAPESSSSVRSEEPDILTKLSPHELSQRLQSYLKTRPPALDAELRVLDQLLTEKFRRLRRI</sequence>
<dbReference type="Proteomes" id="UP000601435">
    <property type="component" value="Unassembled WGS sequence"/>
</dbReference>
<comment type="caution">
    <text evidence="2">The sequence shown here is derived from an EMBL/GenBank/DDBJ whole genome shotgun (WGS) entry which is preliminary data.</text>
</comment>
<dbReference type="AlphaFoldDB" id="A0A812W995"/>
<organism evidence="2 3">
    <name type="scientific">Symbiodinium necroappetens</name>
    <dbReference type="NCBI Taxonomy" id="1628268"/>
    <lineage>
        <taxon>Eukaryota</taxon>
        <taxon>Sar</taxon>
        <taxon>Alveolata</taxon>
        <taxon>Dinophyceae</taxon>
        <taxon>Suessiales</taxon>
        <taxon>Symbiodiniaceae</taxon>
        <taxon>Symbiodinium</taxon>
    </lineage>
</organism>
<gene>
    <name evidence="2" type="ORF">SNEC2469_LOCUS19417</name>
</gene>
<dbReference type="EMBL" id="CAJNJA010033251">
    <property type="protein sequence ID" value="CAE7676603.1"/>
    <property type="molecule type" value="Genomic_DNA"/>
</dbReference>
<keyword evidence="3" id="KW-1185">Reference proteome</keyword>
<reference evidence="2" key="1">
    <citation type="submission" date="2021-02" db="EMBL/GenBank/DDBJ databases">
        <authorList>
            <person name="Dougan E. K."/>
            <person name="Rhodes N."/>
            <person name="Thang M."/>
            <person name="Chan C."/>
        </authorList>
    </citation>
    <scope>NUCLEOTIDE SEQUENCE</scope>
</reference>
<name>A0A812W995_9DINO</name>
<feature type="non-terminal residue" evidence="2">
    <location>
        <position position="80"/>
    </location>
</feature>